<dbReference type="AlphaFoldDB" id="A0A383S3N4"/>
<evidence type="ECO:0000313" key="11">
    <source>
        <dbReference type="Proteomes" id="UP000279336"/>
    </source>
</evidence>
<dbReference type="GO" id="GO:0033585">
    <property type="term" value="P:L-phenylalanine biosynthetic process from chorismate via phenylpyruvate"/>
    <property type="evidence" value="ECO:0007669"/>
    <property type="project" value="TreeGrafter"/>
</dbReference>
<evidence type="ECO:0000256" key="4">
    <source>
        <dbReference type="ARBA" id="ARBA00022576"/>
    </source>
</evidence>
<keyword evidence="6" id="KW-0663">Pyridoxal phosphate</keyword>
<keyword evidence="5 9" id="KW-0808">Transferase</keyword>
<dbReference type="InterPro" id="IPR015421">
    <property type="entry name" value="PyrdxlP-dep_Trfase_major"/>
</dbReference>
<evidence type="ECO:0000256" key="2">
    <source>
        <dbReference type="ARBA" id="ARBA00007441"/>
    </source>
</evidence>
<dbReference type="Gene3D" id="3.40.640.10">
    <property type="entry name" value="Type I PLP-dependent aspartate aminotransferase-like (Major domain)"/>
    <property type="match status" value="1"/>
</dbReference>
<dbReference type="EC" id="2.6.1.1" evidence="9"/>
<comment type="similarity">
    <text evidence="2">Belongs to the class-I pyridoxal-phosphate-dependent aminotransferase family.</text>
</comment>
<dbReference type="CDD" id="cd00609">
    <property type="entry name" value="AAT_like"/>
    <property type="match status" value="1"/>
</dbReference>
<reference evidence="10" key="1">
    <citation type="submission" date="2018-08" db="EMBL/GenBank/DDBJ databases">
        <authorList>
            <person name="Hornung B."/>
        </authorList>
    </citation>
    <scope>NUCLEOTIDE SEQUENCE [LARGE SCALE GENOMIC DNA]</scope>
</reference>
<evidence type="ECO:0000313" key="8">
    <source>
        <dbReference type="EMBL" id="RLP08896.1"/>
    </source>
</evidence>
<evidence type="ECO:0000313" key="9">
    <source>
        <dbReference type="EMBL" id="SYZ32473.1"/>
    </source>
</evidence>
<dbReference type="Pfam" id="PF00155">
    <property type="entry name" value="Aminotran_1_2"/>
    <property type="match status" value="1"/>
</dbReference>
<evidence type="ECO:0000256" key="1">
    <source>
        <dbReference type="ARBA" id="ARBA00001933"/>
    </source>
</evidence>
<evidence type="ECO:0000256" key="5">
    <source>
        <dbReference type="ARBA" id="ARBA00022679"/>
    </source>
</evidence>
<dbReference type="EC" id="2.6.1.-" evidence="9"/>
<evidence type="ECO:0000313" key="10">
    <source>
        <dbReference type="Proteomes" id="UP000263928"/>
    </source>
</evidence>
<evidence type="ECO:0000256" key="6">
    <source>
        <dbReference type="ARBA" id="ARBA00022898"/>
    </source>
</evidence>
<dbReference type="PANTHER" id="PTHR11879:SF37">
    <property type="entry name" value="AROMATIC-AMINO-ACID AMINOTRANSFERASE"/>
    <property type="match status" value="1"/>
</dbReference>
<dbReference type="NCBIfam" id="NF006719">
    <property type="entry name" value="PRK09257.1"/>
    <property type="match status" value="1"/>
</dbReference>
<feature type="domain" description="Aminotransferase class I/classII large" evidence="7">
    <location>
        <begin position="29"/>
        <end position="394"/>
    </location>
</feature>
<dbReference type="PRINTS" id="PR00799">
    <property type="entry name" value="TRANSAMINASE"/>
</dbReference>
<dbReference type="GO" id="GO:0004838">
    <property type="term" value="F:L-tyrosine-2-oxoglutarate transaminase activity"/>
    <property type="evidence" value="ECO:0007669"/>
    <property type="project" value="TreeGrafter"/>
</dbReference>
<dbReference type="PANTHER" id="PTHR11879">
    <property type="entry name" value="ASPARTATE AMINOTRANSFERASE"/>
    <property type="match status" value="1"/>
</dbReference>
<keyword evidence="10" id="KW-1185">Reference proteome</keyword>
<dbReference type="RefSeq" id="WP_119160817.1">
    <property type="nucleotide sequence ID" value="NZ_LR134442.1"/>
</dbReference>
<reference evidence="9" key="2">
    <citation type="submission" date="2018-08" db="EMBL/GenBank/DDBJ databases">
        <authorList>
            <person name="Ferrada E.E."/>
            <person name="Latorre B.A."/>
        </authorList>
    </citation>
    <scope>NUCLEOTIDE SEQUENCE [LARGE SCALE GENOMIC DNA]</scope>
    <source>
        <strain evidence="9">Propionibacterium_australiense1</strain>
    </source>
</reference>
<dbReference type="InterPro" id="IPR015424">
    <property type="entry name" value="PyrdxlP-dep_Trfase"/>
</dbReference>
<gene>
    <name evidence="8" type="ORF">D7U36_08770</name>
    <name evidence="9" type="ORF">PROPAUS_0353</name>
</gene>
<keyword evidence="4 9" id="KW-0032">Aminotransferase</keyword>
<evidence type="ECO:0000256" key="3">
    <source>
        <dbReference type="ARBA" id="ARBA00011738"/>
    </source>
</evidence>
<comment type="subunit">
    <text evidence="3">Homodimer.</text>
</comment>
<proteinExistence type="inferred from homology"/>
<dbReference type="GO" id="GO:0042802">
    <property type="term" value="F:identical protein binding"/>
    <property type="evidence" value="ECO:0007669"/>
    <property type="project" value="TreeGrafter"/>
</dbReference>
<dbReference type="SUPFAM" id="SSF53383">
    <property type="entry name" value="PLP-dependent transferases"/>
    <property type="match status" value="1"/>
</dbReference>
<comment type="cofactor">
    <cofactor evidence="1">
        <name>pyridoxal 5'-phosphate</name>
        <dbReference type="ChEBI" id="CHEBI:597326"/>
    </cofactor>
</comment>
<dbReference type="GO" id="GO:0030170">
    <property type="term" value="F:pyridoxal phosphate binding"/>
    <property type="evidence" value="ECO:0007669"/>
    <property type="project" value="InterPro"/>
</dbReference>
<sequence>MSIFAELEAAPYDPIFHLTDLFKQDTDPRKVNLGVGVYQDDNGKVPLLKSVEIVQKQMADDPDPWTYLPLRGWEPFNEATQKLVFGAGSEPVTSGRIATVQSLSGTGALLLGADFYHHQVNRDAGMIASDPTWTNHHALFRYAGYRTGSYRYYDATNHCIDVDGMLADIRAAEPGTVVLLHACCHNPTGYDLDPDQWAPLIEVLAERELMPFVDLAYEGFSRGLEEDAGMARAFAEAGLSFFVASSFSKNMAMYGGRTGAIHVVCANADEAFRVKNHLARTVRSLYSNAPFQGATIAATILNDPELRATWEEEVAVMRVRIATMRARLLEALEARGIEDMGFITRQAGMFSLSGLTPQEMVRLRKEFHVYGLDSGRLCMAALNSRNVEYVASAIAEVHGH</sequence>
<dbReference type="EMBL" id="UNQJ01000001">
    <property type="protein sequence ID" value="SYZ32473.1"/>
    <property type="molecule type" value="Genomic_DNA"/>
</dbReference>
<dbReference type="InterPro" id="IPR004839">
    <property type="entry name" value="Aminotransferase_I/II_large"/>
</dbReference>
<dbReference type="GO" id="GO:0004069">
    <property type="term" value="F:L-aspartate:2-oxoglutarate aminotransferase activity"/>
    <property type="evidence" value="ECO:0007669"/>
    <property type="project" value="UniProtKB-EC"/>
</dbReference>
<dbReference type="InterPro" id="IPR015422">
    <property type="entry name" value="PyrdxlP-dep_Trfase_small"/>
</dbReference>
<reference evidence="8 11" key="3">
    <citation type="submission" date="2018-10" db="EMBL/GenBank/DDBJ databases">
        <title>Propionibacterium australiense Genome Sequencing and Assembly.</title>
        <authorList>
            <person name="Bernier A.-M."/>
            <person name="Bernard K."/>
        </authorList>
    </citation>
    <scope>NUCLEOTIDE SEQUENCE [LARGE SCALE GENOMIC DNA]</scope>
    <source>
        <strain evidence="8 11">NML98A078</strain>
    </source>
</reference>
<protein>
    <submittedName>
        <fullName evidence="8">Aminotransferase class I/II-fold pyridoxal phosphate-dependent enzyme</fullName>
    </submittedName>
    <submittedName>
        <fullName evidence="9">Aspartate transaminase</fullName>
        <ecNumber evidence="9">2.6.1.-</ecNumber>
        <ecNumber evidence="9">2.6.1.1</ecNumber>
    </submittedName>
</protein>
<dbReference type="Gene3D" id="3.90.1150.10">
    <property type="entry name" value="Aspartate Aminotransferase, domain 1"/>
    <property type="match status" value="1"/>
</dbReference>
<dbReference type="Proteomes" id="UP000263928">
    <property type="component" value="Unassembled WGS sequence"/>
</dbReference>
<dbReference type="Proteomes" id="UP000279336">
    <property type="component" value="Unassembled WGS sequence"/>
</dbReference>
<name>A0A383S3N4_9ACTN</name>
<organism evidence="9 10">
    <name type="scientific">Propionibacterium australiense</name>
    <dbReference type="NCBI Taxonomy" id="119981"/>
    <lineage>
        <taxon>Bacteria</taxon>
        <taxon>Bacillati</taxon>
        <taxon>Actinomycetota</taxon>
        <taxon>Actinomycetes</taxon>
        <taxon>Propionibacteriales</taxon>
        <taxon>Propionibacteriaceae</taxon>
        <taxon>Propionibacterium</taxon>
    </lineage>
</organism>
<dbReference type="EMBL" id="RCIW01000012">
    <property type="protein sequence ID" value="RLP08896.1"/>
    <property type="molecule type" value="Genomic_DNA"/>
</dbReference>
<evidence type="ECO:0000259" key="7">
    <source>
        <dbReference type="Pfam" id="PF00155"/>
    </source>
</evidence>
<dbReference type="GO" id="GO:0005829">
    <property type="term" value="C:cytosol"/>
    <property type="evidence" value="ECO:0007669"/>
    <property type="project" value="TreeGrafter"/>
</dbReference>
<dbReference type="InterPro" id="IPR000796">
    <property type="entry name" value="Asp_trans"/>
</dbReference>
<dbReference type="OrthoDB" id="9766445at2"/>
<accession>A0A383S3N4</accession>